<name>A0A7J8IMH9_ROUAE</name>
<accession>A0A7J8IMH9</accession>
<evidence type="ECO:0000313" key="2">
    <source>
        <dbReference type="Proteomes" id="UP000593571"/>
    </source>
</evidence>
<keyword evidence="2" id="KW-1185">Reference proteome</keyword>
<reference evidence="1 2" key="1">
    <citation type="journal article" date="2020" name="Nature">
        <title>Six reference-quality genomes reveal evolution of bat adaptations.</title>
        <authorList>
            <person name="Jebb D."/>
            <person name="Huang Z."/>
            <person name="Pippel M."/>
            <person name="Hughes G.M."/>
            <person name="Lavrichenko K."/>
            <person name="Devanna P."/>
            <person name="Winkler S."/>
            <person name="Jermiin L.S."/>
            <person name="Skirmuntt E.C."/>
            <person name="Katzourakis A."/>
            <person name="Burkitt-Gray L."/>
            <person name="Ray D.A."/>
            <person name="Sullivan K.A.M."/>
            <person name="Roscito J.G."/>
            <person name="Kirilenko B.M."/>
            <person name="Davalos L.M."/>
            <person name="Corthals A.P."/>
            <person name="Power M.L."/>
            <person name="Jones G."/>
            <person name="Ransome R.D."/>
            <person name="Dechmann D.K.N."/>
            <person name="Locatelli A.G."/>
            <person name="Puechmaille S.J."/>
            <person name="Fedrigo O."/>
            <person name="Jarvis E.D."/>
            <person name="Hiller M."/>
            <person name="Vernes S.C."/>
            <person name="Myers E.W."/>
            <person name="Teeling E.C."/>
        </authorList>
    </citation>
    <scope>NUCLEOTIDE SEQUENCE [LARGE SCALE GENOMIC DNA]</scope>
    <source>
        <strain evidence="1">MRouAeg1</strain>
        <tissue evidence="1">Muscle</tissue>
    </source>
</reference>
<sequence length="122" mass="14375">MSLQRHFLCITIEIPSPSVTMQEYFYGIFETLSLSHQHNPFTKRSSAEIPFVLIKYFVSAATQQVRILSIYFISNIVGVLCKHIKYYYQLVDKFNILFPCQSYSNHEYPGMIVMESIRFWNS</sequence>
<protein>
    <submittedName>
        <fullName evidence="1">Uncharacterized protein</fullName>
    </submittedName>
</protein>
<gene>
    <name evidence="1" type="ORF">HJG63_010704</name>
</gene>
<dbReference type="AlphaFoldDB" id="A0A7J8IMH9"/>
<comment type="caution">
    <text evidence="1">The sequence shown here is derived from an EMBL/GenBank/DDBJ whole genome shotgun (WGS) entry which is preliminary data.</text>
</comment>
<organism evidence="1 2">
    <name type="scientific">Rousettus aegyptiacus</name>
    <name type="common">Egyptian fruit bat</name>
    <name type="synonym">Pteropus aegyptiacus</name>
    <dbReference type="NCBI Taxonomy" id="9407"/>
    <lineage>
        <taxon>Eukaryota</taxon>
        <taxon>Metazoa</taxon>
        <taxon>Chordata</taxon>
        <taxon>Craniata</taxon>
        <taxon>Vertebrata</taxon>
        <taxon>Euteleostomi</taxon>
        <taxon>Mammalia</taxon>
        <taxon>Eutheria</taxon>
        <taxon>Laurasiatheria</taxon>
        <taxon>Chiroptera</taxon>
        <taxon>Yinpterochiroptera</taxon>
        <taxon>Pteropodoidea</taxon>
        <taxon>Pteropodidae</taxon>
        <taxon>Rousettinae</taxon>
        <taxon>Rousettus</taxon>
    </lineage>
</organism>
<proteinExistence type="predicted"/>
<dbReference type="Proteomes" id="UP000593571">
    <property type="component" value="Unassembled WGS sequence"/>
</dbReference>
<evidence type="ECO:0000313" key="1">
    <source>
        <dbReference type="EMBL" id="KAF6485548.1"/>
    </source>
</evidence>
<dbReference type="EMBL" id="JACASE010000003">
    <property type="protein sequence ID" value="KAF6485548.1"/>
    <property type="molecule type" value="Genomic_DNA"/>
</dbReference>